<dbReference type="RefSeq" id="WP_290398659.1">
    <property type="nucleotide sequence ID" value="NZ_JAUHLN010000001.1"/>
</dbReference>
<accession>A0ABT8E3S4</accession>
<evidence type="ECO:0000313" key="1">
    <source>
        <dbReference type="EMBL" id="MDN4072554.1"/>
    </source>
</evidence>
<dbReference type="InterPro" id="IPR025547">
    <property type="entry name" value="YtzH"/>
</dbReference>
<evidence type="ECO:0000313" key="2">
    <source>
        <dbReference type="Proteomes" id="UP001168694"/>
    </source>
</evidence>
<keyword evidence="2" id="KW-1185">Reference proteome</keyword>
<dbReference type="Proteomes" id="UP001168694">
    <property type="component" value="Unassembled WGS sequence"/>
</dbReference>
<organism evidence="1 2">
    <name type="scientific">Fictibacillus terranigra</name>
    <dbReference type="NCBI Taxonomy" id="3058424"/>
    <lineage>
        <taxon>Bacteria</taxon>
        <taxon>Bacillati</taxon>
        <taxon>Bacillota</taxon>
        <taxon>Bacilli</taxon>
        <taxon>Bacillales</taxon>
        <taxon>Fictibacillaceae</taxon>
        <taxon>Fictibacillus</taxon>
    </lineage>
</organism>
<name>A0ABT8E3S4_9BACL</name>
<sequence length="94" mass="10888">MPLDYTHQLTLLRDILQDHHTDCKGTPQECAQLERLANQLMQHGNLNNDVKDVLGLINTYSHDGSTHENLEQHITNHKPHIENWLNTIQPDQFS</sequence>
<gene>
    <name evidence="1" type="ORF">QYF49_05850</name>
</gene>
<proteinExistence type="predicted"/>
<protein>
    <submittedName>
        <fullName evidence="1">YtzH-like family protein</fullName>
    </submittedName>
</protein>
<dbReference type="Pfam" id="PF14165">
    <property type="entry name" value="YtzH"/>
    <property type="match status" value="1"/>
</dbReference>
<reference evidence="1" key="1">
    <citation type="submission" date="2023-06" db="EMBL/GenBank/DDBJ databases">
        <title>Draft Genome Sequences of Representative Paenibacillus Polymyxa, Bacillus cereus, Fictibacillus sp., and Brevibacillus agri Strains Isolated from Amazonian Dark Earth.</title>
        <authorList>
            <person name="Pellegrinetti T.A."/>
            <person name="Cunha I.C.M."/>
            <person name="Chaves M.G."/>
            <person name="Freitas A.S."/>
            <person name="Silva A.V.R."/>
            <person name="Tsai S.M."/>
            <person name="Mendes L.W."/>
        </authorList>
    </citation>
    <scope>NUCLEOTIDE SEQUENCE</scope>
    <source>
        <strain evidence="1">CENA-BCM004</strain>
    </source>
</reference>
<dbReference type="EMBL" id="JAUHLN010000001">
    <property type="protein sequence ID" value="MDN4072554.1"/>
    <property type="molecule type" value="Genomic_DNA"/>
</dbReference>
<comment type="caution">
    <text evidence="1">The sequence shown here is derived from an EMBL/GenBank/DDBJ whole genome shotgun (WGS) entry which is preliminary data.</text>
</comment>